<dbReference type="Proteomes" id="UP000003947">
    <property type="component" value="Unassembled WGS sequence"/>
</dbReference>
<feature type="transmembrane region" description="Helical" evidence="1">
    <location>
        <begin position="85"/>
        <end position="112"/>
    </location>
</feature>
<proteinExistence type="predicted"/>
<dbReference type="Pfam" id="PF09948">
    <property type="entry name" value="PpoB2"/>
    <property type="match status" value="1"/>
</dbReference>
<dbReference type="InterPro" id="IPR018688">
    <property type="entry name" value="PpoB2-like"/>
</dbReference>
<protein>
    <submittedName>
        <fullName evidence="2">Putative metal-binding integral membrane protein</fullName>
    </submittedName>
</protein>
<dbReference type="AlphaFoldDB" id="I4Z1H2"/>
<dbReference type="eggNOG" id="COG5486">
    <property type="taxonomic scope" value="Bacteria"/>
</dbReference>
<dbReference type="RefSeq" id="WP_009490285.1">
    <property type="nucleotide sequence ID" value="NZ_CP141050.1"/>
</dbReference>
<keyword evidence="1" id="KW-0812">Transmembrane</keyword>
<dbReference type="PATRIC" id="fig|864069.3.peg.1534"/>
<keyword evidence="1" id="KW-1133">Transmembrane helix</keyword>
<reference evidence="2 3" key="1">
    <citation type="submission" date="2012-02" db="EMBL/GenBank/DDBJ databases">
        <title>Improved High-Quality Draft sequence of Microvirga sp. WSM3557.</title>
        <authorList>
            <consortium name="US DOE Joint Genome Institute"/>
            <person name="Lucas S."/>
            <person name="Han J."/>
            <person name="Lapidus A."/>
            <person name="Cheng J.-F."/>
            <person name="Goodwin L."/>
            <person name="Pitluck S."/>
            <person name="Peters L."/>
            <person name="Zhang X."/>
            <person name="Detter J.C."/>
            <person name="Han C."/>
            <person name="Tapia R."/>
            <person name="Land M."/>
            <person name="Hauser L."/>
            <person name="Kyrpides N."/>
            <person name="Ivanova N."/>
            <person name="Pagani I."/>
            <person name="Brau L."/>
            <person name="Yates R."/>
            <person name="O'Hara G."/>
            <person name="Rui T."/>
            <person name="Howieson J."/>
            <person name="Reeve W."/>
            <person name="Woyke T."/>
        </authorList>
    </citation>
    <scope>NUCLEOTIDE SEQUENCE [LARGE SCALE GENOMIC DNA]</scope>
    <source>
        <strain evidence="2 3">WSM3557</strain>
    </source>
</reference>
<feature type="transmembrane region" description="Helical" evidence="1">
    <location>
        <begin position="165"/>
        <end position="183"/>
    </location>
</feature>
<feature type="transmembrane region" description="Helical" evidence="1">
    <location>
        <begin position="266"/>
        <end position="289"/>
    </location>
</feature>
<feature type="transmembrane region" description="Helical" evidence="1">
    <location>
        <begin position="221"/>
        <end position="254"/>
    </location>
</feature>
<sequence length="291" mass="30589">MAGQGANRTERFPAESTIGLLRHARLSLLVSLVVLTTGAWGFILYQALTMDMPAGMADLGSLPSAGMGGTAMAGVPAAGLSVRGAAIFVAVWTVMMAAMMLPAAAPMILTFAQAQARRDRAVHVPTWIFVAGYGLVWLLAGWVVYPIVQWGHDMASSPVATSSFNWAPLALGGTLIVAGLYQLTPLKRLCLSHCRSPLAFVALHWREGRGGALRMGVLHGLYCLGCCWALFGILVAAGVMNLAWMLLLTLLVFAEKVLPLGQRLTAVMGFGLAAIGFAVAGGVVPVAWITS</sequence>
<feature type="transmembrane region" description="Helical" evidence="1">
    <location>
        <begin position="124"/>
        <end position="145"/>
    </location>
</feature>
<organism evidence="2 3">
    <name type="scientific">Microvirga lotononidis</name>
    <dbReference type="NCBI Taxonomy" id="864069"/>
    <lineage>
        <taxon>Bacteria</taxon>
        <taxon>Pseudomonadati</taxon>
        <taxon>Pseudomonadota</taxon>
        <taxon>Alphaproteobacteria</taxon>
        <taxon>Hyphomicrobiales</taxon>
        <taxon>Methylobacteriaceae</taxon>
        <taxon>Microvirga</taxon>
    </lineage>
</organism>
<gene>
    <name evidence="2" type="ORF">MicloDRAFT_00013850</name>
</gene>
<name>I4Z1H2_9HYPH</name>
<keyword evidence="1" id="KW-0472">Membrane</keyword>
<dbReference type="EMBL" id="JH660640">
    <property type="protein sequence ID" value="EIM30064.1"/>
    <property type="molecule type" value="Genomic_DNA"/>
</dbReference>
<evidence type="ECO:0000313" key="3">
    <source>
        <dbReference type="Proteomes" id="UP000003947"/>
    </source>
</evidence>
<accession>I4Z1H2</accession>
<feature type="transmembrane region" description="Helical" evidence="1">
    <location>
        <begin position="26"/>
        <end position="48"/>
    </location>
</feature>
<evidence type="ECO:0000256" key="1">
    <source>
        <dbReference type="SAM" id="Phobius"/>
    </source>
</evidence>
<evidence type="ECO:0000313" key="2">
    <source>
        <dbReference type="EMBL" id="EIM30064.1"/>
    </source>
</evidence>
<keyword evidence="3" id="KW-1185">Reference proteome</keyword>
<dbReference type="HOGENOM" id="CLU_065506_2_0_5"/>
<dbReference type="STRING" id="864069.MicloDRAFT_00013850"/>